<dbReference type="RefSeq" id="WP_074703777.1">
    <property type="nucleotide sequence ID" value="NZ_FOHI01000001.1"/>
</dbReference>
<accession>A0A1H9YCM5</accession>
<feature type="domain" description="DUF3631" evidence="2">
    <location>
        <begin position="467"/>
        <end position="647"/>
    </location>
</feature>
<name>A0A1H9YCM5_9PROT</name>
<organism evidence="3 4">
    <name type="scientific">Nitrosospira multiformis</name>
    <dbReference type="NCBI Taxonomy" id="1231"/>
    <lineage>
        <taxon>Bacteria</taxon>
        <taxon>Pseudomonadati</taxon>
        <taxon>Pseudomonadota</taxon>
        <taxon>Betaproteobacteria</taxon>
        <taxon>Nitrosomonadales</taxon>
        <taxon>Nitrosomonadaceae</taxon>
        <taxon>Nitrosospira</taxon>
    </lineage>
</organism>
<dbReference type="Gene3D" id="3.40.1360.10">
    <property type="match status" value="1"/>
</dbReference>
<evidence type="ECO:0000259" key="2">
    <source>
        <dbReference type="Pfam" id="PF12307"/>
    </source>
</evidence>
<gene>
    <name evidence="3" type="ORF">SAMN05216412_101160</name>
</gene>
<evidence type="ECO:0000313" key="3">
    <source>
        <dbReference type="EMBL" id="SES66760.1"/>
    </source>
</evidence>
<dbReference type="Proteomes" id="UP000183339">
    <property type="component" value="Unassembled WGS sequence"/>
</dbReference>
<sequence length="721" mass="80302">MIPTPERVREAAGKFARNAEIANADEKVLHTYTDESGNSLYWRIRLKNTATGEKWIRPFHFDGQKFVLGELPAPAAGKPLYALHLLALHLNALVLIVEGEKAADALNQAFKEWNVESQYVAITSGGAGSAGSADWARLTGRRALIWGDNDDIGTKYALEVAAALRDRAASVRLFNVATLNLPKGGDAFDWLQRDDASASSLMLLLDSNCLDPYKSVPGDSQSPDSILPGATQKNVEEELQDEIDKLLAMPSLEYERTYKDVAKKLGMRATKLEQEVKAARSRIIEEQGSGEMFPEVEPWESPVDAGEILSELAEAFRRYAVLPPHASEVLALWCAFTWFCEASHIAPLMVLRSPEKGCGKSTVLGIIARLVCRPLPLSGITAAVLFRMADRYRPTVLIDEGDTFLNNKNQEMHGILNCGHSRHAPYIWRCVGDDHELQCFNVFGPKAIALIGHTRDTLHDRAVEVELMRKLPHEKVSRLRNGDGRELEELAHKLARLARDRLDDFAEMKPNLPESLPDRQADNWEPLLAVAMLAGDEWLEKATRAALVLTKSKEQSAPMSVGVELLRDCYEIIKTKGWRRFWDEELLEELRDHPEADWGIYNRGKPITRKQLRDLLGKFGITKKSVRGSKVCRGFKIEEFEEAFSRYCTSVSEDTVENVTTLQPNIDATPHVTDREVVTVTKIPFVTSTASIDEGCNNVTEISEGAVAPTLNPSKGSSLRI</sequence>
<dbReference type="InterPro" id="IPR022081">
    <property type="entry name" value="DUF3631"/>
</dbReference>
<dbReference type="EMBL" id="FOHI01000001">
    <property type="protein sequence ID" value="SES66760.1"/>
    <property type="molecule type" value="Genomic_DNA"/>
</dbReference>
<feature type="coiled-coil region" evidence="1">
    <location>
        <begin position="262"/>
        <end position="289"/>
    </location>
</feature>
<evidence type="ECO:0000256" key="1">
    <source>
        <dbReference type="SAM" id="Coils"/>
    </source>
</evidence>
<dbReference type="AlphaFoldDB" id="A0A1H9YCM5"/>
<keyword evidence="1" id="KW-0175">Coiled coil</keyword>
<protein>
    <recommendedName>
        <fullName evidence="2">DUF3631 domain-containing protein</fullName>
    </recommendedName>
</protein>
<proteinExistence type="predicted"/>
<reference evidence="3 4" key="1">
    <citation type="submission" date="2016-10" db="EMBL/GenBank/DDBJ databases">
        <authorList>
            <person name="de Groot N.N."/>
        </authorList>
    </citation>
    <scope>NUCLEOTIDE SEQUENCE [LARGE SCALE GENOMIC DNA]</scope>
    <source>
        <strain evidence="3 4">Nl7</strain>
    </source>
</reference>
<dbReference type="Pfam" id="PF12307">
    <property type="entry name" value="DUF3631"/>
    <property type="match status" value="1"/>
</dbReference>
<evidence type="ECO:0000313" key="4">
    <source>
        <dbReference type="Proteomes" id="UP000183339"/>
    </source>
</evidence>